<sequence>MEKSFSMLFLVFVIINSNQVHLSKQEELASNNNTMALAKHRMKRNLIFQPGTRIMVKGNFRVNTKDNIIRVNQIFAHGWGFRANIDLTQPDKPSLLPRVRRSVTRREIFDTLEELVNQHGFNGKSCILKMICDAKNNEPKVSDGMFSKILKLIFQTEHFSKDDNFHHSNACIQQHNDCPLNLLQVSPFTDL</sequence>
<accession>A0A9J6BRC0</accession>
<dbReference type="SMART" id="SM00718">
    <property type="entry name" value="DM4_12"/>
    <property type="match status" value="1"/>
</dbReference>
<dbReference type="Proteomes" id="UP001107558">
    <property type="component" value="Chromosome 3"/>
</dbReference>
<dbReference type="OrthoDB" id="7526931at2759"/>
<comment type="caution">
    <text evidence="2">The sequence shown here is derived from an EMBL/GenBank/DDBJ whole genome shotgun (WGS) entry which is preliminary data.</text>
</comment>
<proteinExistence type="predicted"/>
<dbReference type="AlphaFoldDB" id="A0A9J6BRC0"/>
<reference evidence="2" key="1">
    <citation type="submission" date="2021-03" db="EMBL/GenBank/DDBJ databases">
        <title>Chromosome level genome of the anhydrobiotic midge Polypedilum vanderplanki.</title>
        <authorList>
            <person name="Yoshida Y."/>
            <person name="Kikawada T."/>
            <person name="Gusev O."/>
        </authorList>
    </citation>
    <scope>NUCLEOTIDE SEQUENCE</scope>
    <source>
        <strain evidence="2">NIAS01</strain>
        <tissue evidence="2">Whole body or cell culture</tissue>
    </source>
</reference>
<protein>
    <submittedName>
        <fullName evidence="2">Uncharacterized protein</fullName>
    </submittedName>
</protein>
<dbReference type="Pfam" id="PF07841">
    <property type="entry name" value="DM4_12"/>
    <property type="match status" value="1"/>
</dbReference>
<feature type="signal peptide" evidence="1">
    <location>
        <begin position="1"/>
        <end position="25"/>
    </location>
</feature>
<gene>
    <name evidence="2" type="ORF">PVAND_002548</name>
</gene>
<evidence type="ECO:0000313" key="2">
    <source>
        <dbReference type="EMBL" id="KAG5672417.1"/>
    </source>
</evidence>
<dbReference type="InterPro" id="IPR006631">
    <property type="entry name" value="DM4_12"/>
</dbReference>
<keyword evidence="3" id="KW-1185">Reference proteome</keyword>
<organism evidence="2 3">
    <name type="scientific">Polypedilum vanderplanki</name>
    <name type="common">Sleeping chironomid midge</name>
    <dbReference type="NCBI Taxonomy" id="319348"/>
    <lineage>
        <taxon>Eukaryota</taxon>
        <taxon>Metazoa</taxon>
        <taxon>Ecdysozoa</taxon>
        <taxon>Arthropoda</taxon>
        <taxon>Hexapoda</taxon>
        <taxon>Insecta</taxon>
        <taxon>Pterygota</taxon>
        <taxon>Neoptera</taxon>
        <taxon>Endopterygota</taxon>
        <taxon>Diptera</taxon>
        <taxon>Nematocera</taxon>
        <taxon>Chironomoidea</taxon>
        <taxon>Chironomidae</taxon>
        <taxon>Chironominae</taxon>
        <taxon>Polypedilum</taxon>
        <taxon>Polypedilum</taxon>
    </lineage>
</organism>
<name>A0A9J6BRC0_POLVA</name>
<dbReference type="PANTHER" id="PTHR21398:SF23">
    <property type="entry name" value="AGAP002978-PA"/>
    <property type="match status" value="1"/>
</dbReference>
<evidence type="ECO:0000313" key="3">
    <source>
        <dbReference type="Proteomes" id="UP001107558"/>
    </source>
</evidence>
<evidence type="ECO:0000256" key="1">
    <source>
        <dbReference type="SAM" id="SignalP"/>
    </source>
</evidence>
<dbReference type="EMBL" id="JADBJN010000003">
    <property type="protein sequence ID" value="KAG5672417.1"/>
    <property type="molecule type" value="Genomic_DNA"/>
</dbReference>
<keyword evidence="1" id="KW-0732">Signal</keyword>
<feature type="chain" id="PRO_5039906501" evidence="1">
    <location>
        <begin position="26"/>
        <end position="191"/>
    </location>
</feature>
<dbReference type="PANTHER" id="PTHR21398">
    <property type="entry name" value="AGAP007094-PA"/>
    <property type="match status" value="1"/>
</dbReference>